<feature type="region of interest" description="Disordered" evidence="2">
    <location>
        <begin position="1"/>
        <end position="38"/>
    </location>
</feature>
<protein>
    <submittedName>
        <fullName evidence="3">Uncharacterized protein</fullName>
    </submittedName>
</protein>
<reference evidence="3 4" key="1">
    <citation type="submission" date="2017-07" db="EMBL/GenBank/DDBJ databases">
        <title>Amycolatopsis thailandensis Genome sequencing and assembly.</title>
        <authorList>
            <person name="Kaur N."/>
            <person name="Mayilraj S."/>
        </authorList>
    </citation>
    <scope>NUCLEOTIDE SEQUENCE [LARGE SCALE GENOMIC DNA]</scope>
    <source>
        <strain evidence="3 4">JCM 16380</strain>
    </source>
</reference>
<dbReference type="InterPro" id="IPR005506">
    <property type="entry name" value="DUF312_ALF"/>
</dbReference>
<evidence type="ECO:0000313" key="3">
    <source>
        <dbReference type="EMBL" id="OXM46593.1"/>
    </source>
</evidence>
<evidence type="ECO:0000256" key="2">
    <source>
        <dbReference type="SAM" id="MobiDB-lite"/>
    </source>
</evidence>
<gene>
    <name evidence="3" type="ORF">CFP71_36825</name>
</gene>
<comment type="caution">
    <text evidence="3">The sequence shown here is derived from an EMBL/GenBank/DDBJ whole genome shotgun (WGS) entry which is preliminary data.</text>
</comment>
<evidence type="ECO:0000256" key="1">
    <source>
        <dbReference type="SAM" id="Coils"/>
    </source>
</evidence>
<proteinExistence type="predicted"/>
<dbReference type="AlphaFoldDB" id="A0A229RIX3"/>
<keyword evidence="4" id="KW-1185">Reference proteome</keyword>
<dbReference type="Pfam" id="PF03752">
    <property type="entry name" value="ALF"/>
    <property type="match status" value="1"/>
</dbReference>
<sequence>MSATRQAAAAEAVRASAETPPLHPEWDGRTGLSERNIPPSLRQIVVDNAELHEDVEVREAATAALAAGDAAIAAFLDTGLDQAERQAAQRKTETATRNRTAIEPLRGTGGQYLRAEVDRVLAGSDVDREQFLAYGKVIAEQRDAETSQSARDRAAENRAKVQMLTGAGGPEVRRAAQAALDAGDDAITAFLSSGYLVAAKADADERERLVKAEEDRRRAAEALSDLAKRAARANEARRVLMVAHGDGLRALQRSANALVAGGNEARKAAQILAANTAGG</sequence>
<feature type="non-terminal residue" evidence="3">
    <location>
        <position position="279"/>
    </location>
</feature>
<evidence type="ECO:0000313" key="4">
    <source>
        <dbReference type="Proteomes" id="UP000215223"/>
    </source>
</evidence>
<organism evidence="3 4">
    <name type="scientific">Amycolatopsis thailandensis</name>
    <dbReference type="NCBI Taxonomy" id="589330"/>
    <lineage>
        <taxon>Bacteria</taxon>
        <taxon>Bacillati</taxon>
        <taxon>Actinomycetota</taxon>
        <taxon>Actinomycetes</taxon>
        <taxon>Pseudonocardiales</taxon>
        <taxon>Pseudonocardiaceae</taxon>
        <taxon>Amycolatopsis</taxon>
    </lineage>
</organism>
<name>A0A229RIX3_9PSEU</name>
<keyword evidence="1" id="KW-0175">Coiled coil</keyword>
<accession>A0A229RIX3</accession>
<feature type="coiled-coil region" evidence="1">
    <location>
        <begin position="209"/>
        <end position="236"/>
    </location>
</feature>
<dbReference type="Proteomes" id="UP000215223">
    <property type="component" value="Unassembled WGS sequence"/>
</dbReference>
<dbReference type="EMBL" id="NMQT01000149">
    <property type="protein sequence ID" value="OXM46593.1"/>
    <property type="molecule type" value="Genomic_DNA"/>
</dbReference>
<feature type="compositionally biased region" description="Low complexity" evidence="2">
    <location>
        <begin position="1"/>
        <end position="19"/>
    </location>
</feature>